<evidence type="ECO:0000259" key="6">
    <source>
        <dbReference type="PROSITE" id="PS50111"/>
    </source>
</evidence>
<dbReference type="OrthoDB" id="5348498at2"/>
<dbReference type="GO" id="GO:0004888">
    <property type="term" value="F:transmembrane signaling receptor activity"/>
    <property type="evidence" value="ECO:0007669"/>
    <property type="project" value="TreeGrafter"/>
</dbReference>
<dbReference type="GO" id="GO:0005886">
    <property type="term" value="C:plasma membrane"/>
    <property type="evidence" value="ECO:0007669"/>
    <property type="project" value="TreeGrafter"/>
</dbReference>
<sequence>MLQNLKTKFKLSLLAFIALLSIAILGIFGIVELKKVNSGLETVYNDRVVPLEQLKIIADEYAINIVDTTHQTRNGNFDFQKCISNLNQAKEKIQLNWQKYMSTKLTVDEQKLANETKVLKQAGDQLAEKIKKACEIQDMDSLINITKNELYPNIDPIGEKISALINLQLDEAKKETQIATDIYNSAKLMVTTVVIVSFLILLAISYLIISDITGKLNSFKTELLNFFAFLNKESSSVTLLEINSKDEFGEMAKVINENIEKTKKLIEADNLLIEDAKVVMARVNNGWYSQLIERTTTNTSLEEFKNNVNQMIKSTKDRFEEVDSVLEDYSKLDYRKSLQMKPSDERGGVFERLVVGINALQESITNMLIDNKTNGLTLDASSDILLVNVDKLNQSSNEAAASLEETAAAIEQITSNVRNNTENIAKMAKLSNEVTASATNGEKLANQTTQAMDEINNQVTLINESITVIDQIAFQTNILSLNAAVEAATAGEAGKGFAVVAQEVRNLASRSAEAAKEIKAIVENATSKANHGKQIADHMIDGYKQLNGNIAQTINLISDIQNASKEQLLGIEQINDAVTQLDQQTQQNAMVASQTHDVAVITDQIAKLVVNSANEKEFNGKNEVKAKEMNLNKSKKENFIPAKKTQSKTNENVSVKKETKVVTSKVKDDEWESF</sequence>
<dbReference type="Gene3D" id="1.10.287.950">
    <property type="entry name" value="Methyl-accepting chemotaxis protein"/>
    <property type="match status" value="1"/>
</dbReference>
<dbReference type="GO" id="GO:0007165">
    <property type="term" value="P:signal transduction"/>
    <property type="evidence" value="ECO:0007669"/>
    <property type="project" value="UniProtKB-KW"/>
</dbReference>
<dbReference type="InterPro" id="IPR051310">
    <property type="entry name" value="MCP_chemotaxis"/>
</dbReference>
<feature type="domain" description="Methyl-accepting transducer" evidence="6">
    <location>
        <begin position="374"/>
        <end position="603"/>
    </location>
</feature>
<dbReference type="GO" id="GO:0006935">
    <property type="term" value="P:chemotaxis"/>
    <property type="evidence" value="ECO:0007669"/>
    <property type="project" value="UniProtKB-KW"/>
</dbReference>
<evidence type="ECO:0000256" key="1">
    <source>
        <dbReference type="ARBA" id="ARBA00022500"/>
    </source>
</evidence>
<dbReference type="RefSeq" id="WP_128986547.1">
    <property type="nucleotide sequence ID" value="NZ_PDJZ01000006.1"/>
</dbReference>
<dbReference type="Proteomes" id="UP000290870">
    <property type="component" value="Unassembled WGS sequence"/>
</dbReference>
<comment type="caution">
    <text evidence="7">The sequence shown here is derived from an EMBL/GenBank/DDBJ whole genome shotgun (WGS) entry which is preliminary data.</text>
</comment>
<accession>A0A4Q0ZKK5</accession>
<dbReference type="InterPro" id="IPR004089">
    <property type="entry name" value="MCPsignal_dom"/>
</dbReference>
<dbReference type="SMART" id="SM00283">
    <property type="entry name" value="MA"/>
    <property type="match status" value="1"/>
</dbReference>
<keyword evidence="5" id="KW-0812">Transmembrane</keyword>
<organism evidence="7 8">
    <name type="scientific">Arcobacter cloacae</name>
    <dbReference type="NCBI Taxonomy" id="1054034"/>
    <lineage>
        <taxon>Bacteria</taxon>
        <taxon>Pseudomonadati</taxon>
        <taxon>Campylobacterota</taxon>
        <taxon>Epsilonproteobacteria</taxon>
        <taxon>Campylobacterales</taxon>
        <taxon>Arcobacteraceae</taxon>
        <taxon>Arcobacter</taxon>
    </lineage>
</organism>
<dbReference type="InterPro" id="IPR024478">
    <property type="entry name" value="HlyB_4HB_MCP"/>
</dbReference>
<feature type="compositionally biased region" description="Basic and acidic residues" evidence="4">
    <location>
        <begin position="629"/>
        <end position="638"/>
    </location>
</feature>
<dbReference type="Pfam" id="PF00015">
    <property type="entry name" value="MCPsignal"/>
    <property type="match status" value="1"/>
</dbReference>
<proteinExistence type="inferred from homology"/>
<keyword evidence="1" id="KW-0145">Chemotaxis</keyword>
<keyword evidence="5" id="KW-0472">Membrane</keyword>
<name>A0A4Q0ZKK5_9BACT</name>
<evidence type="ECO:0000256" key="5">
    <source>
        <dbReference type="SAM" id="Phobius"/>
    </source>
</evidence>
<feature type="transmembrane region" description="Helical" evidence="5">
    <location>
        <begin position="188"/>
        <end position="209"/>
    </location>
</feature>
<feature type="transmembrane region" description="Helical" evidence="5">
    <location>
        <begin position="12"/>
        <end position="31"/>
    </location>
</feature>
<dbReference type="PANTHER" id="PTHR43531:SF11">
    <property type="entry name" value="METHYL-ACCEPTING CHEMOTAXIS PROTEIN 3"/>
    <property type="match status" value="1"/>
</dbReference>
<dbReference type="PROSITE" id="PS50111">
    <property type="entry name" value="CHEMOTAXIS_TRANSDUC_2"/>
    <property type="match status" value="1"/>
</dbReference>
<keyword evidence="3" id="KW-0807">Transducer</keyword>
<comment type="similarity">
    <text evidence="2">Belongs to the methyl-accepting chemotaxis (MCP) protein family.</text>
</comment>
<dbReference type="SUPFAM" id="SSF58104">
    <property type="entry name" value="Methyl-accepting chemotaxis protein (MCP) signaling domain"/>
    <property type="match status" value="1"/>
</dbReference>
<protein>
    <submittedName>
        <fullName evidence="7">Chemotaxis protein</fullName>
    </submittedName>
</protein>
<evidence type="ECO:0000313" key="8">
    <source>
        <dbReference type="Proteomes" id="UP000290870"/>
    </source>
</evidence>
<dbReference type="EMBL" id="PDJZ01000006">
    <property type="protein sequence ID" value="RXJ84116.1"/>
    <property type="molecule type" value="Genomic_DNA"/>
</dbReference>
<dbReference type="PANTHER" id="PTHR43531">
    <property type="entry name" value="PROTEIN ICFG"/>
    <property type="match status" value="1"/>
</dbReference>
<dbReference type="Gene3D" id="6.10.340.10">
    <property type="match status" value="1"/>
</dbReference>
<dbReference type="AlphaFoldDB" id="A0A4Q0ZKK5"/>
<evidence type="ECO:0000256" key="2">
    <source>
        <dbReference type="ARBA" id="ARBA00029447"/>
    </source>
</evidence>
<feature type="region of interest" description="Disordered" evidence="4">
    <location>
        <begin position="629"/>
        <end position="661"/>
    </location>
</feature>
<evidence type="ECO:0000256" key="3">
    <source>
        <dbReference type="PROSITE-ProRule" id="PRU00284"/>
    </source>
</evidence>
<keyword evidence="5" id="KW-1133">Transmembrane helix</keyword>
<evidence type="ECO:0000256" key="4">
    <source>
        <dbReference type="SAM" id="MobiDB-lite"/>
    </source>
</evidence>
<reference evidence="7 8" key="1">
    <citation type="submission" date="2017-10" db="EMBL/GenBank/DDBJ databases">
        <title>Genomics of the genus Arcobacter.</title>
        <authorList>
            <person name="Perez-Cataluna A."/>
            <person name="Figueras M.J."/>
        </authorList>
    </citation>
    <scope>NUCLEOTIDE SEQUENCE [LARGE SCALE GENOMIC DNA]</scope>
    <source>
        <strain evidence="7 8">F26</strain>
    </source>
</reference>
<gene>
    <name evidence="7" type="ORF">CRU90_06880</name>
</gene>
<dbReference type="Pfam" id="PF12729">
    <property type="entry name" value="4HB_MCP_1"/>
    <property type="match status" value="1"/>
</dbReference>
<evidence type="ECO:0000313" key="7">
    <source>
        <dbReference type="EMBL" id="RXJ84116.1"/>
    </source>
</evidence>